<gene>
    <name evidence="2" type="ORF">PR001_g29822</name>
</gene>
<name>A0A6A3GZ03_9STRA</name>
<evidence type="ECO:0000313" key="3">
    <source>
        <dbReference type="Proteomes" id="UP000429607"/>
    </source>
</evidence>
<proteinExistence type="predicted"/>
<dbReference type="Proteomes" id="UP000429607">
    <property type="component" value="Unassembled WGS sequence"/>
</dbReference>
<comment type="caution">
    <text evidence="2">The sequence shown here is derived from an EMBL/GenBank/DDBJ whole genome shotgun (WGS) entry which is preliminary data.</text>
</comment>
<dbReference type="EMBL" id="QXFV01006226">
    <property type="protein sequence ID" value="KAE8962085.1"/>
    <property type="molecule type" value="Genomic_DNA"/>
</dbReference>
<evidence type="ECO:0000313" key="2">
    <source>
        <dbReference type="EMBL" id="KAE8962085.1"/>
    </source>
</evidence>
<feature type="compositionally biased region" description="Low complexity" evidence="1">
    <location>
        <begin position="335"/>
        <end position="344"/>
    </location>
</feature>
<dbReference type="AlphaFoldDB" id="A0A6A3GZ03"/>
<feature type="region of interest" description="Disordered" evidence="1">
    <location>
        <begin position="553"/>
        <end position="581"/>
    </location>
</feature>
<feature type="compositionally biased region" description="Polar residues" evidence="1">
    <location>
        <begin position="1"/>
        <end position="18"/>
    </location>
</feature>
<evidence type="ECO:0000256" key="1">
    <source>
        <dbReference type="SAM" id="MobiDB-lite"/>
    </source>
</evidence>
<reference evidence="2 3" key="1">
    <citation type="submission" date="2018-09" db="EMBL/GenBank/DDBJ databases">
        <title>Genomic investigation of the strawberry pathogen Phytophthora fragariae indicates pathogenicity is determined by transcriptional variation in three key races.</title>
        <authorList>
            <person name="Adams T.M."/>
            <person name="Armitage A.D."/>
            <person name="Sobczyk M.K."/>
            <person name="Bates H.J."/>
            <person name="Dunwell J.M."/>
            <person name="Nellist C.F."/>
            <person name="Harrison R.J."/>
        </authorList>
    </citation>
    <scope>NUCLEOTIDE SEQUENCE [LARGE SCALE GENOMIC DNA]</scope>
    <source>
        <strain evidence="2 3">SCRP249</strain>
    </source>
</reference>
<feature type="region of interest" description="Disordered" evidence="1">
    <location>
        <begin position="1"/>
        <end position="142"/>
    </location>
</feature>
<protein>
    <recommendedName>
        <fullName evidence="4">Retrotransposon gag domain-containing protein</fullName>
    </recommendedName>
</protein>
<feature type="region of interest" description="Disordered" evidence="1">
    <location>
        <begin position="219"/>
        <end position="288"/>
    </location>
</feature>
<evidence type="ECO:0008006" key="4">
    <source>
        <dbReference type="Google" id="ProtNLM"/>
    </source>
</evidence>
<feature type="compositionally biased region" description="Polar residues" evidence="1">
    <location>
        <begin position="43"/>
        <end position="54"/>
    </location>
</feature>
<sequence>MVSRPGSTTSNDGLTIQEASEAGAQSAGRSPTAREYSERPVASWSSEGTFTTGHGASDDHEGYEEQFAVPDTAPDEGAAKGRDASRGPTGRKPARADDQQQPPAVKAATKRRSSKKKKKKLRAPDSAEESVSKPQGKDAGRQYTAEEVRYVVARTELFRLLEQDPILVFLKPMLMSNFTGPFVAPDFDSLTNVAHAAPTLFQMLQPLPILVGSVKQAATSPATGQDAPGPSAGPAQTSTTTLSPLPRYESSVDSDSSLESPKRMPMNRPPRAMQLSAAPTRTEVTKPAEEVLSKALRDSIIKLMQTTVMSTAHADTAAIPAVARPHEAADVAMESVSSRSATKSSTRRADEDPDDLFGLDIGAPRTTAAISTATAGGVGIARVRLSASSELKEFSGRDAGEEKARLWLNRLKSAARRDGMTGEEVCGQFSDLMSGPARQWYLQLPKRVKKSWTELMEQFRVQYCGKGVSMASRYYHAAQRPDETPLDYLYRLNVAGLRANVPYADGTTEEKLEHVEHFIRTLNTQEAELASRLTLMEVADSEALEKKLRARQRGLAHQKKTLFGSNKFRQKAPTPPTQPAR</sequence>
<feature type="region of interest" description="Disordered" evidence="1">
    <location>
        <begin position="332"/>
        <end position="356"/>
    </location>
</feature>
<feature type="compositionally biased region" description="Low complexity" evidence="1">
    <location>
        <begin position="249"/>
        <end position="259"/>
    </location>
</feature>
<organism evidence="2 3">
    <name type="scientific">Phytophthora rubi</name>
    <dbReference type="NCBI Taxonomy" id="129364"/>
    <lineage>
        <taxon>Eukaryota</taxon>
        <taxon>Sar</taxon>
        <taxon>Stramenopiles</taxon>
        <taxon>Oomycota</taxon>
        <taxon>Peronosporomycetes</taxon>
        <taxon>Peronosporales</taxon>
        <taxon>Peronosporaceae</taxon>
        <taxon>Phytophthora</taxon>
    </lineage>
</organism>
<feature type="compositionally biased region" description="Basic residues" evidence="1">
    <location>
        <begin position="108"/>
        <end position="121"/>
    </location>
</feature>
<feature type="compositionally biased region" description="Polar residues" evidence="1">
    <location>
        <begin position="234"/>
        <end position="243"/>
    </location>
</feature>
<accession>A0A6A3GZ03</accession>
<feature type="non-terminal residue" evidence="2">
    <location>
        <position position="581"/>
    </location>
</feature>